<name>A0A8S4MNG5_BRALA</name>
<dbReference type="OrthoDB" id="10059291at2759"/>
<proteinExistence type="predicted"/>
<dbReference type="PANTHER" id="PTHR46880">
    <property type="entry name" value="RAS-ASSOCIATING DOMAIN-CONTAINING PROTEIN"/>
    <property type="match status" value="1"/>
</dbReference>
<sequence>MFPGQDQAEGNRVLHNRMVVIPTHTADCERALFCLKRVKTRLRSKLTAENPNHLLMVRIEEPDLSEFNFDEAVEV</sequence>
<dbReference type="PANTHER" id="PTHR46880:SF5">
    <property type="entry name" value="DUF4371 DOMAIN-CONTAINING PROTEIN"/>
    <property type="match status" value="1"/>
</dbReference>
<keyword evidence="2" id="KW-1185">Reference proteome</keyword>
<organism evidence="1 2">
    <name type="scientific">Branchiostoma lanceolatum</name>
    <name type="common">Common lancelet</name>
    <name type="synonym">Amphioxus lanceolatum</name>
    <dbReference type="NCBI Taxonomy" id="7740"/>
    <lineage>
        <taxon>Eukaryota</taxon>
        <taxon>Metazoa</taxon>
        <taxon>Chordata</taxon>
        <taxon>Cephalochordata</taxon>
        <taxon>Leptocardii</taxon>
        <taxon>Amphioxiformes</taxon>
        <taxon>Branchiostomatidae</taxon>
        <taxon>Branchiostoma</taxon>
    </lineage>
</organism>
<gene>
    <name evidence="1" type="primary">Hypp9637</name>
    <name evidence="1" type="ORF">BLAG_LOCUS26233</name>
</gene>
<comment type="caution">
    <text evidence="1">The sequence shown here is derived from an EMBL/GenBank/DDBJ whole genome shotgun (WGS) entry which is preliminary data.</text>
</comment>
<evidence type="ECO:0000313" key="2">
    <source>
        <dbReference type="Proteomes" id="UP000838412"/>
    </source>
</evidence>
<protein>
    <submittedName>
        <fullName evidence="1">Hypp9637 protein</fullName>
    </submittedName>
</protein>
<dbReference type="Proteomes" id="UP000838412">
    <property type="component" value="Unassembled WGS sequence"/>
</dbReference>
<accession>A0A8S4MNG5</accession>
<evidence type="ECO:0000313" key="1">
    <source>
        <dbReference type="EMBL" id="CAH1277447.1"/>
    </source>
</evidence>
<reference evidence="1" key="1">
    <citation type="submission" date="2022-01" db="EMBL/GenBank/DDBJ databases">
        <authorList>
            <person name="Braso-Vives M."/>
        </authorList>
    </citation>
    <scope>NUCLEOTIDE SEQUENCE</scope>
</reference>
<dbReference type="EMBL" id="CAKMNS010000322">
    <property type="protein sequence ID" value="CAH1277447.1"/>
    <property type="molecule type" value="Genomic_DNA"/>
</dbReference>
<dbReference type="AlphaFoldDB" id="A0A8S4MNG5"/>